<reference evidence="9 10" key="1">
    <citation type="submission" date="2014-01" db="EMBL/GenBank/DDBJ databases">
        <authorList>
            <person name="Durkin A.S."/>
            <person name="McCorrison J."/>
            <person name="Torralba M."/>
            <person name="Gillis M."/>
            <person name="Haft D.H."/>
            <person name="Methe B."/>
            <person name="Sutton G."/>
            <person name="Nelson K.E."/>
        </authorList>
    </citation>
    <scope>NUCLEOTIDE SEQUENCE [LARGE SCALE GENOMIC DNA]</scope>
    <source>
        <strain evidence="9 10">ATCC 33093</strain>
    </source>
</reference>
<dbReference type="Gene3D" id="3.40.1280.10">
    <property type="match status" value="1"/>
</dbReference>
<evidence type="ECO:0000256" key="5">
    <source>
        <dbReference type="ARBA" id="ARBA00022694"/>
    </source>
</evidence>
<evidence type="ECO:0000259" key="8">
    <source>
        <dbReference type="Pfam" id="PF00588"/>
    </source>
</evidence>
<comment type="similarity">
    <text evidence="6">Belongs to the class IV-like SAM-binding methyltransferase superfamily. RNA methyltransferase TrmH family. TrmL subfamily.</text>
</comment>
<comment type="function">
    <text evidence="6">Could methylate the ribose at the nucleotide 34 wobble position in tRNA.</text>
</comment>
<dbReference type="AlphaFoldDB" id="X8ITA4"/>
<dbReference type="InterPro" id="IPR029028">
    <property type="entry name" value="Alpha/beta_knot_MTases"/>
</dbReference>
<dbReference type="GO" id="GO:0042802">
    <property type="term" value="F:identical protein binding"/>
    <property type="evidence" value="ECO:0007669"/>
    <property type="project" value="UniProtKB-ARBA"/>
</dbReference>
<dbReference type="EC" id="2.1.1.207" evidence="6"/>
<dbReference type="HAMAP" id="MF_01885">
    <property type="entry name" value="tRNA_methyltr_TrmL"/>
    <property type="match status" value="1"/>
</dbReference>
<feature type="domain" description="tRNA/rRNA methyltransferase SpoU type" evidence="8">
    <location>
        <begin position="25"/>
        <end position="166"/>
    </location>
</feature>
<accession>X8ITA4</accession>
<name>X8ITA4_9FIRM</name>
<dbReference type="InterPro" id="IPR016914">
    <property type="entry name" value="TrmL"/>
</dbReference>
<dbReference type="Pfam" id="PF00588">
    <property type="entry name" value="SpoU_methylase"/>
    <property type="match status" value="1"/>
</dbReference>
<dbReference type="InterPro" id="IPR029026">
    <property type="entry name" value="tRNA_m1G_MTases_N"/>
</dbReference>
<dbReference type="PIRSF" id="PIRSF029256">
    <property type="entry name" value="SpoU_TrmH_prd"/>
    <property type="match status" value="1"/>
</dbReference>
<dbReference type="NCBIfam" id="TIGR00185">
    <property type="entry name" value="tRNA_yibK_trmL"/>
    <property type="match status" value="1"/>
</dbReference>
<dbReference type="FunFam" id="3.40.1280.10:FF:000002">
    <property type="entry name" value="Peptidylprolyl isomerase"/>
    <property type="match status" value="1"/>
</dbReference>
<evidence type="ECO:0000256" key="7">
    <source>
        <dbReference type="PIRSR" id="PIRSR029256-1"/>
    </source>
</evidence>
<evidence type="ECO:0000256" key="2">
    <source>
        <dbReference type="ARBA" id="ARBA00022603"/>
    </source>
</evidence>
<dbReference type="PATRIC" id="fig|1401079.3.peg.1075"/>
<dbReference type="EMBL" id="JALU01000018">
    <property type="protein sequence ID" value="EUC52266.1"/>
    <property type="molecule type" value="Genomic_DNA"/>
</dbReference>
<evidence type="ECO:0000256" key="4">
    <source>
        <dbReference type="ARBA" id="ARBA00022691"/>
    </source>
</evidence>
<dbReference type="GO" id="GO:0005737">
    <property type="term" value="C:cytoplasm"/>
    <property type="evidence" value="ECO:0007669"/>
    <property type="project" value="UniProtKB-SubCell"/>
</dbReference>
<dbReference type="PANTHER" id="PTHR42971:SF1">
    <property type="entry name" value="TRNA (CYTIDINE(34)-2'-O)-METHYLTRANSFERASE"/>
    <property type="match status" value="1"/>
</dbReference>
<dbReference type="InterPro" id="IPR001537">
    <property type="entry name" value="SpoU_MeTrfase"/>
</dbReference>
<dbReference type="CDD" id="cd18094">
    <property type="entry name" value="SpoU-like_TrmL"/>
    <property type="match status" value="1"/>
</dbReference>
<feature type="binding site" evidence="6 7">
    <location>
        <position position="154"/>
    </location>
    <ligand>
        <name>S-adenosyl-L-methionine</name>
        <dbReference type="ChEBI" id="CHEBI:59789"/>
    </ligand>
</feature>
<evidence type="ECO:0000313" key="9">
    <source>
        <dbReference type="EMBL" id="EUC52266.1"/>
    </source>
</evidence>
<protein>
    <recommendedName>
        <fullName evidence="6">Putative tRNA (cytidine(34)-2'-O)-methyltransferase</fullName>
        <ecNumber evidence="6">2.1.1.207</ecNumber>
    </recommendedName>
    <alternativeName>
        <fullName evidence="6">tRNA (cytidine/uridine-2'-O-)-methyltransferase</fullName>
    </alternativeName>
</protein>
<comment type="caution">
    <text evidence="6">Lacks conserved residue(s) required for the propagation of feature annotation.</text>
</comment>
<organism evidence="9 10">
    <name type="scientific">Mogibacterium timidum ATCC 33093</name>
    <dbReference type="NCBI Taxonomy" id="1401079"/>
    <lineage>
        <taxon>Bacteria</taxon>
        <taxon>Bacillati</taxon>
        <taxon>Bacillota</taxon>
        <taxon>Clostridia</taxon>
        <taxon>Peptostreptococcales</taxon>
        <taxon>Anaerovoracaceae</taxon>
        <taxon>Mogibacterium</taxon>
    </lineage>
</organism>
<dbReference type="GO" id="GO:0141102">
    <property type="term" value="F:tRNA (5-carboxymethylaminomethyluridine(34)-2'-O)-methyltransferase activity"/>
    <property type="evidence" value="ECO:0007669"/>
    <property type="project" value="RHEA"/>
</dbReference>
<sequence>MKIQCLTDIIFLLMYISLEEFILSFHIVLVEPEIPQNTGNIARTCAATNTTLHLVKPLGFSIDEKSVRRAGLDYWKYVDVVVHDSLMAFLGEFPNARMFLSTTHGDRIYTDVKYKDGDMFLFGRETAGLPQELISENRDSAVRIPMSENTRLRSLNLANSVNIVLFEALRQNGFPELL</sequence>
<keyword evidence="5 6" id="KW-0819">tRNA processing</keyword>
<keyword evidence="2 6" id="KW-0489">Methyltransferase</keyword>
<gene>
    <name evidence="9" type="ORF">HMPREF0581_1614</name>
</gene>
<dbReference type="GO" id="GO:0141098">
    <property type="term" value="F:tRNA (cytidine(34)-2'-O)-methyltransferase activity"/>
    <property type="evidence" value="ECO:0007669"/>
    <property type="project" value="RHEA"/>
</dbReference>
<evidence type="ECO:0000313" key="10">
    <source>
        <dbReference type="Proteomes" id="UP000022645"/>
    </source>
</evidence>
<feature type="binding site" evidence="6 7">
    <location>
        <position position="123"/>
    </location>
    <ligand>
        <name>S-adenosyl-L-methionine</name>
        <dbReference type="ChEBI" id="CHEBI:59789"/>
    </ligand>
</feature>
<evidence type="ECO:0000256" key="6">
    <source>
        <dbReference type="HAMAP-Rule" id="MF_01885"/>
    </source>
</evidence>
<feature type="binding site" evidence="6 7">
    <location>
        <position position="144"/>
    </location>
    <ligand>
        <name>S-adenosyl-L-methionine</name>
        <dbReference type="ChEBI" id="CHEBI:59789"/>
    </ligand>
</feature>
<comment type="subcellular location">
    <subcellularLocation>
        <location evidence="6">Cytoplasm</location>
    </subcellularLocation>
</comment>
<proteinExistence type="inferred from homology"/>
<comment type="caution">
    <text evidence="9">The sequence shown here is derived from an EMBL/GenBank/DDBJ whole genome shotgun (WGS) entry which is preliminary data.</text>
</comment>
<dbReference type="GO" id="GO:0002130">
    <property type="term" value="P:wobble position ribose methylation"/>
    <property type="evidence" value="ECO:0007669"/>
    <property type="project" value="TreeGrafter"/>
</dbReference>
<keyword evidence="3 6" id="KW-0808">Transferase</keyword>
<comment type="catalytic activity">
    <reaction evidence="6">
        <text>5-carboxymethylaminomethyluridine(34) in tRNA(Leu) + S-adenosyl-L-methionine = 5-carboxymethylaminomethyl-2'-O-methyluridine(34) in tRNA(Leu) + S-adenosyl-L-homocysteine + H(+)</text>
        <dbReference type="Rhea" id="RHEA:43088"/>
        <dbReference type="Rhea" id="RHEA-COMP:10333"/>
        <dbReference type="Rhea" id="RHEA-COMP:10334"/>
        <dbReference type="ChEBI" id="CHEBI:15378"/>
        <dbReference type="ChEBI" id="CHEBI:57856"/>
        <dbReference type="ChEBI" id="CHEBI:59789"/>
        <dbReference type="ChEBI" id="CHEBI:74508"/>
        <dbReference type="ChEBI" id="CHEBI:74511"/>
        <dbReference type="EC" id="2.1.1.207"/>
    </reaction>
</comment>
<dbReference type="SUPFAM" id="SSF75217">
    <property type="entry name" value="alpha/beta knot"/>
    <property type="match status" value="1"/>
</dbReference>
<dbReference type="GO" id="GO:0003723">
    <property type="term" value="F:RNA binding"/>
    <property type="evidence" value="ECO:0007669"/>
    <property type="project" value="InterPro"/>
</dbReference>
<comment type="catalytic activity">
    <reaction evidence="6">
        <text>cytidine(34) in tRNA + S-adenosyl-L-methionine = 2'-O-methylcytidine(34) in tRNA + S-adenosyl-L-homocysteine + H(+)</text>
        <dbReference type="Rhea" id="RHEA:43084"/>
        <dbReference type="Rhea" id="RHEA-COMP:10331"/>
        <dbReference type="Rhea" id="RHEA-COMP:10332"/>
        <dbReference type="ChEBI" id="CHEBI:15378"/>
        <dbReference type="ChEBI" id="CHEBI:57856"/>
        <dbReference type="ChEBI" id="CHEBI:59789"/>
        <dbReference type="ChEBI" id="CHEBI:74495"/>
        <dbReference type="ChEBI" id="CHEBI:82748"/>
        <dbReference type="EC" id="2.1.1.207"/>
    </reaction>
</comment>
<keyword evidence="1 6" id="KW-0963">Cytoplasm</keyword>
<evidence type="ECO:0000256" key="1">
    <source>
        <dbReference type="ARBA" id="ARBA00022490"/>
    </source>
</evidence>
<evidence type="ECO:0000256" key="3">
    <source>
        <dbReference type="ARBA" id="ARBA00022679"/>
    </source>
</evidence>
<dbReference type="Proteomes" id="UP000022645">
    <property type="component" value="Unassembled WGS sequence"/>
</dbReference>
<keyword evidence="4 6" id="KW-0949">S-adenosyl-L-methionine</keyword>
<dbReference type="PANTHER" id="PTHR42971">
    <property type="entry name" value="TRNA (CYTIDINE(34)-2'-O)-METHYLTRANSFERASE"/>
    <property type="match status" value="1"/>
</dbReference>